<keyword evidence="2" id="KW-0812">Transmembrane</keyword>
<keyword evidence="2" id="KW-1133">Transmembrane helix</keyword>
<reference evidence="4" key="1">
    <citation type="journal article" date="2023" name="Insect Mol. Biol.">
        <title>Genome sequencing provides insights into the evolution of gene families encoding plant cell wall-degrading enzymes in longhorned beetles.</title>
        <authorList>
            <person name="Shin N.R."/>
            <person name="Okamura Y."/>
            <person name="Kirsch R."/>
            <person name="Pauchet Y."/>
        </authorList>
    </citation>
    <scope>NUCLEOTIDE SEQUENCE</scope>
    <source>
        <strain evidence="4">MMC_N1</strain>
    </source>
</reference>
<dbReference type="PROSITE" id="PS51915">
    <property type="entry name" value="ZAD"/>
    <property type="match status" value="1"/>
</dbReference>
<accession>A0ABQ9K4T1</accession>
<feature type="domain" description="ZAD" evidence="3">
    <location>
        <begin position="12"/>
        <end position="81"/>
    </location>
</feature>
<dbReference type="SUPFAM" id="SSF57716">
    <property type="entry name" value="Glucocorticoid receptor-like (DNA-binding domain)"/>
    <property type="match status" value="1"/>
</dbReference>
<keyword evidence="1" id="KW-0863">Zinc-finger</keyword>
<evidence type="ECO:0000313" key="4">
    <source>
        <dbReference type="EMBL" id="KAJ8985062.1"/>
    </source>
</evidence>
<dbReference type="InterPro" id="IPR012934">
    <property type="entry name" value="Znf_AD"/>
</dbReference>
<organism evidence="4 5">
    <name type="scientific">Molorchus minor</name>
    <dbReference type="NCBI Taxonomy" id="1323400"/>
    <lineage>
        <taxon>Eukaryota</taxon>
        <taxon>Metazoa</taxon>
        <taxon>Ecdysozoa</taxon>
        <taxon>Arthropoda</taxon>
        <taxon>Hexapoda</taxon>
        <taxon>Insecta</taxon>
        <taxon>Pterygota</taxon>
        <taxon>Neoptera</taxon>
        <taxon>Endopterygota</taxon>
        <taxon>Coleoptera</taxon>
        <taxon>Polyphaga</taxon>
        <taxon>Cucujiformia</taxon>
        <taxon>Chrysomeloidea</taxon>
        <taxon>Cerambycidae</taxon>
        <taxon>Lamiinae</taxon>
        <taxon>Monochamini</taxon>
        <taxon>Molorchus</taxon>
    </lineage>
</organism>
<keyword evidence="1" id="KW-0862">Zinc</keyword>
<evidence type="ECO:0000259" key="3">
    <source>
        <dbReference type="PROSITE" id="PS51915"/>
    </source>
</evidence>
<keyword evidence="5" id="KW-1185">Reference proteome</keyword>
<sequence length="233" mass="26703">MNLNILFKDFPKICRLCLSPGSVQPILDVKVLSILCAITNIEIKEDDKLPENICNICVKQLEGINKCGSREYEKSLAAEEESQDFCIDDRFDDDDDFHIKDESEGEDVPKFVTVKQEFGIDPDITDINLNKEDGPVSCENCSENFADRKTLHEHYNEIRNCRPIDYNSESSDVPNILDYLKNIVFSYLKENEQKTCNITLFERFKLFLGSSIIVLLNVLYSYSVIGVFLWTSG</sequence>
<proteinExistence type="predicted"/>
<evidence type="ECO:0000256" key="1">
    <source>
        <dbReference type="PROSITE-ProRule" id="PRU01263"/>
    </source>
</evidence>
<dbReference type="EMBL" id="JAPWTJ010000020">
    <property type="protein sequence ID" value="KAJ8985062.1"/>
    <property type="molecule type" value="Genomic_DNA"/>
</dbReference>
<comment type="caution">
    <text evidence="4">The sequence shown here is derived from an EMBL/GenBank/DDBJ whole genome shotgun (WGS) entry which is preliminary data.</text>
</comment>
<feature type="binding site" evidence="1">
    <location>
        <position position="14"/>
    </location>
    <ligand>
        <name>Zn(2+)</name>
        <dbReference type="ChEBI" id="CHEBI:29105"/>
    </ligand>
</feature>
<gene>
    <name evidence="4" type="ORF">NQ317_019745</name>
</gene>
<feature type="binding site" evidence="1">
    <location>
        <position position="17"/>
    </location>
    <ligand>
        <name>Zn(2+)</name>
        <dbReference type="ChEBI" id="CHEBI:29105"/>
    </ligand>
</feature>
<keyword evidence="1" id="KW-0479">Metal-binding</keyword>
<feature type="transmembrane region" description="Helical" evidence="2">
    <location>
        <begin position="206"/>
        <end position="230"/>
    </location>
</feature>
<dbReference type="Proteomes" id="UP001162164">
    <property type="component" value="Unassembled WGS sequence"/>
</dbReference>
<feature type="binding site" evidence="1">
    <location>
        <position position="57"/>
    </location>
    <ligand>
        <name>Zn(2+)</name>
        <dbReference type="ChEBI" id="CHEBI:29105"/>
    </ligand>
</feature>
<feature type="binding site" evidence="1">
    <location>
        <position position="54"/>
    </location>
    <ligand>
        <name>Zn(2+)</name>
        <dbReference type="ChEBI" id="CHEBI:29105"/>
    </ligand>
</feature>
<keyword evidence="2" id="KW-0472">Membrane</keyword>
<name>A0ABQ9K4T1_9CUCU</name>
<evidence type="ECO:0000256" key="2">
    <source>
        <dbReference type="SAM" id="Phobius"/>
    </source>
</evidence>
<protein>
    <recommendedName>
        <fullName evidence="3">ZAD domain-containing protein</fullName>
    </recommendedName>
</protein>
<evidence type="ECO:0000313" key="5">
    <source>
        <dbReference type="Proteomes" id="UP001162164"/>
    </source>
</evidence>